<protein>
    <submittedName>
        <fullName evidence="2">Acyl carrier protein</fullName>
    </submittedName>
</protein>
<dbReference type="Proteomes" id="UP001056079">
    <property type="component" value="Chromosome"/>
</dbReference>
<dbReference type="EMBL" id="CP098609">
    <property type="protein sequence ID" value="USC48184.1"/>
    <property type="molecule type" value="Genomic_DNA"/>
</dbReference>
<organism evidence="2 3">
    <name type="scientific">Streptomyces filamentosus</name>
    <name type="common">Streptomyces roseosporus</name>
    <dbReference type="NCBI Taxonomy" id="67294"/>
    <lineage>
        <taxon>Bacteria</taxon>
        <taxon>Bacillati</taxon>
        <taxon>Actinomycetota</taxon>
        <taxon>Actinomycetes</taxon>
        <taxon>Kitasatosporales</taxon>
        <taxon>Streptomycetaceae</taxon>
        <taxon>Streptomyces</taxon>
    </lineage>
</organism>
<feature type="domain" description="Carrier" evidence="1">
    <location>
        <begin position="2"/>
        <end position="82"/>
    </location>
</feature>
<dbReference type="SUPFAM" id="SSF47336">
    <property type="entry name" value="ACP-like"/>
    <property type="match status" value="1"/>
</dbReference>
<name>A0ABY4UV80_STRFL</name>
<accession>A0ABY4UV80</accession>
<evidence type="ECO:0000313" key="2">
    <source>
        <dbReference type="EMBL" id="USC48184.1"/>
    </source>
</evidence>
<keyword evidence="3" id="KW-1185">Reference proteome</keyword>
<dbReference type="Pfam" id="PF00550">
    <property type="entry name" value="PP-binding"/>
    <property type="match status" value="1"/>
</dbReference>
<dbReference type="InterPro" id="IPR009081">
    <property type="entry name" value="PP-bd_ACP"/>
</dbReference>
<gene>
    <name evidence="2" type="ORF">K7395_16230</name>
</gene>
<dbReference type="RefSeq" id="WP_006126302.1">
    <property type="nucleotide sequence ID" value="NZ_CP098609.1"/>
</dbReference>
<sequence>MSVPTPVRGELTAMLAAVGLDPALGEAALSRSFEDLGLDSLARVELASRVLGGFGLDIEDDITPGATPEDVEQLIQSRLSATV</sequence>
<evidence type="ECO:0000313" key="3">
    <source>
        <dbReference type="Proteomes" id="UP001056079"/>
    </source>
</evidence>
<dbReference type="InterPro" id="IPR036736">
    <property type="entry name" value="ACP-like_sf"/>
</dbReference>
<dbReference type="Gene3D" id="1.10.1200.10">
    <property type="entry name" value="ACP-like"/>
    <property type="match status" value="1"/>
</dbReference>
<dbReference type="PROSITE" id="PS50075">
    <property type="entry name" value="CARRIER"/>
    <property type="match status" value="1"/>
</dbReference>
<proteinExistence type="predicted"/>
<evidence type="ECO:0000259" key="1">
    <source>
        <dbReference type="PROSITE" id="PS50075"/>
    </source>
</evidence>
<reference evidence="2" key="1">
    <citation type="submission" date="2021-08" db="EMBL/GenBank/DDBJ databases">
        <title>DNA methylation of m4C regulates biosynthesis of daptomycin in Streptomyces roseosporus L30.</title>
        <authorList>
            <person name="Fang J.-L."/>
        </authorList>
    </citation>
    <scope>NUCLEOTIDE SEQUENCE</scope>
    <source>
        <strain evidence="2">L30</strain>
    </source>
</reference>